<dbReference type="RefSeq" id="WP_141189480.1">
    <property type="nucleotide sequence ID" value="NZ_JBHUMR010000008.1"/>
</dbReference>
<protein>
    <submittedName>
        <fullName evidence="6">Energy-coupling factor transporter transmembrane component T family protein</fullName>
    </submittedName>
</protein>
<evidence type="ECO:0000256" key="1">
    <source>
        <dbReference type="ARBA" id="ARBA00004141"/>
    </source>
</evidence>
<dbReference type="InterPro" id="IPR052770">
    <property type="entry name" value="Cobalt_transport_CbiQ"/>
</dbReference>
<reference evidence="7" key="1">
    <citation type="journal article" date="2019" name="Int. J. Syst. Evol. Microbiol.">
        <title>The Global Catalogue of Microorganisms (GCM) 10K type strain sequencing project: providing services to taxonomists for standard genome sequencing and annotation.</title>
        <authorList>
            <consortium name="The Broad Institute Genomics Platform"/>
            <consortium name="The Broad Institute Genome Sequencing Center for Infectious Disease"/>
            <person name="Wu L."/>
            <person name="Ma J."/>
        </authorList>
    </citation>
    <scope>NUCLEOTIDE SEQUENCE [LARGE SCALE GENOMIC DNA]</scope>
    <source>
        <strain evidence="7">TISTR 2241</strain>
    </source>
</reference>
<comment type="subcellular location">
    <subcellularLocation>
        <location evidence="1">Membrane</location>
        <topology evidence="1">Multi-pass membrane protein</topology>
    </subcellularLocation>
</comment>
<dbReference type="EMBL" id="JBHUMR010000008">
    <property type="protein sequence ID" value="MFD2616655.1"/>
    <property type="molecule type" value="Genomic_DNA"/>
</dbReference>
<keyword evidence="4 5" id="KW-0472">Membrane</keyword>
<keyword evidence="3 5" id="KW-1133">Transmembrane helix</keyword>
<dbReference type="Proteomes" id="UP001597458">
    <property type="component" value="Unassembled WGS sequence"/>
</dbReference>
<evidence type="ECO:0000256" key="3">
    <source>
        <dbReference type="ARBA" id="ARBA00022989"/>
    </source>
</evidence>
<gene>
    <name evidence="6" type="ORF">ACFSTF_04945</name>
</gene>
<dbReference type="InterPro" id="IPR003339">
    <property type="entry name" value="ABC/ECF_trnsptr_transmembrane"/>
</dbReference>
<evidence type="ECO:0000256" key="4">
    <source>
        <dbReference type="ARBA" id="ARBA00023136"/>
    </source>
</evidence>
<feature type="transmembrane region" description="Helical" evidence="5">
    <location>
        <begin position="63"/>
        <end position="84"/>
    </location>
</feature>
<evidence type="ECO:0000313" key="6">
    <source>
        <dbReference type="EMBL" id="MFD2616655.1"/>
    </source>
</evidence>
<evidence type="ECO:0000313" key="7">
    <source>
        <dbReference type="Proteomes" id="UP001597458"/>
    </source>
</evidence>
<evidence type="ECO:0000256" key="2">
    <source>
        <dbReference type="ARBA" id="ARBA00022692"/>
    </source>
</evidence>
<name>A0ABW5PP68_9BACI</name>
<dbReference type="PANTHER" id="PTHR43723">
    <property type="entry name" value="COBALT TRANSPORT PROTEIN CBIQ"/>
    <property type="match status" value="1"/>
</dbReference>
<evidence type="ECO:0000256" key="5">
    <source>
        <dbReference type="SAM" id="Phobius"/>
    </source>
</evidence>
<dbReference type="CDD" id="cd16914">
    <property type="entry name" value="EcfT"/>
    <property type="match status" value="1"/>
</dbReference>
<feature type="transmembrane region" description="Helical" evidence="5">
    <location>
        <begin position="230"/>
        <end position="251"/>
    </location>
</feature>
<keyword evidence="7" id="KW-1185">Reference proteome</keyword>
<keyword evidence="2 5" id="KW-0812">Transmembrane</keyword>
<accession>A0ABW5PP68</accession>
<proteinExistence type="predicted"/>
<sequence>MNSYLNPNQKWLARVNPTLKFLTIAAIFMIYLFVHNFNVMLVSSFAFFIFYLFCNGFSRKLSFWLVTMTFILSVFSASAMVFFGKGTHMLFEWHFMTISIESMTRGLHLGLRTFVYGMLGLIFASTTEPVPFFYSCMQQLRIPPKYAYSFLAAFRLIPIMIEEYRIIRAAMKVRGMSEEKGLLAFYRRVKRYAIILLAQAIRRAQRIAVAMEAKQFSMVKKRTYYYKIGFSRYDLIFTTLILFIIIGAWIFSSYVPLTPYNNVLERSY</sequence>
<comment type="caution">
    <text evidence="6">The sequence shown here is derived from an EMBL/GenBank/DDBJ whole genome shotgun (WGS) entry which is preliminary data.</text>
</comment>
<organism evidence="6 7">
    <name type="scientific">Terrilactibacillus laevilacticus</name>
    <dbReference type="NCBI Taxonomy" id="1380157"/>
    <lineage>
        <taxon>Bacteria</taxon>
        <taxon>Bacillati</taxon>
        <taxon>Bacillota</taxon>
        <taxon>Bacilli</taxon>
        <taxon>Bacillales</taxon>
        <taxon>Bacillaceae</taxon>
        <taxon>Terrilactibacillus</taxon>
    </lineage>
</organism>
<feature type="transmembrane region" description="Helical" evidence="5">
    <location>
        <begin position="21"/>
        <end position="51"/>
    </location>
</feature>
<dbReference type="Pfam" id="PF02361">
    <property type="entry name" value="CbiQ"/>
    <property type="match status" value="1"/>
</dbReference>
<dbReference type="PANTHER" id="PTHR43723:SF1">
    <property type="entry name" value="COBALT TRANSPORT PROTEIN CBIQ"/>
    <property type="match status" value="1"/>
</dbReference>
<feature type="transmembrane region" description="Helical" evidence="5">
    <location>
        <begin position="105"/>
        <end position="126"/>
    </location>
</feature>